<dbReference type="PANTHER" id="PTHR48100:SF24">
    <property type="entry name" value="PHOSPHOGLYCERATE MUTASE"/>
    <property type="match status" value="1"/>
</dbReference>
<proteinExistence type="predicted"/>
<name>A0ABR0ST42_9HYPO</name>
<dbReference type="PANTHER" id="PTHR48100">
    <property type="entry name" value="BROAD-SPECIFICITY PHOSPHATASE YOR283W-RELATED"/>
    <property type="match status" value="1"/>
</dbReference>
<dbReference type="Gene3D" id="3.40.50.1240">
    <property type="entry name" value="Phosphoglycerate mutase-like"/>
    <property type="match status" value="1"/>
</dbReference>
<dbReference type="SUPFAM" id="SSF53254">
    <property type="entry name" value="Phosphoglycerate mutase-like"/>
    <property type="match status" value="1"/>
</dbReference>
<dbReference type="InterPro" id="IPR050275">
    <property type="entry name" value="PGM_Phosphatase"/>
</dbReference>
<dbReference type="InterPro" id="IPR013078">
    <property type="entry name" value="His_Pase_superF_clade-1"/>
</dbReference>
<evidence type="ECO:0000313" key="1">
    <source>
        <dbReference type="EMBL" id="KAK5994925.1"/>
    </source>
</evidence>
<dbReference type="Pfam" id="PF00300">
    <property type="entry name" value="His_Phos_1"/>
    <property type="match status" value="1"/>
</dbReference>
<dbReference type="CDD" id="cd07067">
    <property type="entry name" value="HP_PGM_like"/>
    <property type="match status" value="1"/>
</dbReference>
<organism evidence="1 2">
    <name type="scientific">Cladobotryum mycophilum</name>
    <dbReference type="NCBI Taxonomy" id="491253"/>
    <lineage>
        <taxon>Eukaryota</taxon>
        <taxon>Fungi</taxon>
        <taxon>Dikarya</taxon>
        <taxon>Ascomycota</taxon>
        <taxon>Pezizomycotina</taxon>
        <taxon>Sordariomycetes</taxon>
        <taxon>Hypocreomycetidae</taxon>
        <taxon>Hypocreales</taxon>
        <taxon>Hypocreaceae</taxon>
        <taxon>Cladobotryum</taxon>
    </lineage>
</organism>
<evidence type="ECO:0000313" key="2">
    <source>
        <dbReference type="Proteomes" id="UP001338125"/>
    </source>
</evidence>
<dbReference type="Proteomes" id="UP001338125">
    <property type="component" value="Unassembled WGS sequence"/>
</dbReference>
<gene>
    <name evidence="1" type="ORF">PT974_03314</name>
</gene>
<protein>
    <submittedName>
        <fullName evidence="1">Phosphatase SPAC5H10.03</fullName>
    </submittedName>
</protein>
<dbReference type="SMART" id="SM00855">
    <property type="entry name" value="PGAM"/>
    <property type="match status" value="1"/>
</dbReference>
<dbReference type="EMBL" id="JAVFKD010000004">
    <property type="protein sequence ID" value="KAK5994925.1"/>
    <property type="molecule type" value="Genomic_DNA"/>
</dbReference>
<comment type="caution">
    <text evidence="1">The sequence shown here is derived from an EMBL/GenBank/DDBJ whole genome shotgun (WGS) entry which is preliminary data.</text>
</comment>
<accession>A0ABR0ST42</accession>
<keyword evidence="2" id="KW-1185">Reference proteome</keyword>
<dbReference type="InterPro" id="IPR029033">
    <property type="entry name" value="His_PPase_superfam"/>
</dbReference>
<sequence length="251" mass="28376">MPPTIVLIRHAQGLHNVDNNSPQAYEIRDPPLTDLGMQQCAELRKSLLERFSSVQNVAIISSPMRRTLQTALLSVDWLTDRGVRIEADADWQENSDKPCDTGSPIPSLELDFPASIVDFAAAGLVWPDKTSPSAETYACTRGSVLRRGRRCLEKLHRRPEELIFVFSHSGFLRLGVTGWWFFNSDYRIFRFDDDGNRDAWRHLVGEERVRPGLQQHEDTITGGLGLSWTHRVQLGSDLPDDRDSPASPNQQ</sequence>
<reference evidence="1 2" key="1">
    <citation type="submission" date="2024-01" db="EMBL/GenBank/DDBJ databases">
        <title>Complete genome of Cladobotryum mycophilum ATHUM6906.</title>
        <authorList>
            <person name="Christinaki A.C."/>
            <person name="Myridakis A.I."/>
            <person name="Kouvelis V.N."/>
        </authorList>
    </citation>
    <scope>NUCLEOTIDE SEQUENCE [LARGE SCALE GENOMIC DNA]</scope>
    <source>
        <strain evidence="1 2">ATHUM6906</strain>
    </source>
</reference>